<sequence length="397" mass="45284">MKHDSERFHAFDALRAAMMLLGVALHSSTAYSTFPDVWWLKDPVTSRWLDAFLLFVHGFRLPAFFVMSGFFAALLISRRGWQGFLENRVARLGLPFLLGMLVLYPFLKIAAVFAYFLVRDPNAWNRTLGWLAEGRLERAIEPMHLWFLEILMWLCLAAAPLAPRLTRWLGRPWFRSILASRLAPVFWSLLTFFTLLSMEFGILDTPHNFAPHFRIIAAYAVFFAFGWGLYCHRASLPLLRGAGWPHLCLAVLFTFITLGAIDRQVANRAVRDWPAFLATCAGTALTAWCMIFGLIGLFLRYFSQPSPRQRYLSDSAYWLYLVHPPVLVALQLPMMLLPWPAELKAVIGLLLAVPILLASYHYFVRSTWLGVILNGRKYPAQLQTVAIETCLEPQASV</sequence>
<organism evidence="3 4">
    <name type="scientific">Paludibaculum fermentans</name>
    <dbReference type="NCBI Taxonomy" id="1473598"/>
    <lineage>
        <taxon>Bacteria</taxon>
        <taxon>Pseudomonadati</taxon>
        <taxon>Acidobacteriota</taxon>
        <taxon>Terriglobia</taxon>
        <taxon>Bryobacterales</taxon>
        <taxon>Bryobacteraceae</taxon>
        <taxon>Paludibaculum</taxon>
    </lineage>
</organism>
<feature type="domain" description="Acyltransferase 3" evidence="2">
    <location>
        <begin position="9"/>
        <end position="356"/>
    </location>
</feature>
<proteinExistence type="predicted"/>
<dbReference type="EMBL" id="CP063849">
    <property type="protein sequence ID" value="QOY87874.1"/>
    <property type="molecule type" value="Genomic_DNA"/>
</dbReference>
<dbReference type="Proteomes" id="UP000593892">
    <property type="component" value="Chromosome"/>
</dbReference>
<feature type="transmembrane region" description="Helical" evidence="1">
    <location>
        <begin position="143"/>
        <end position="162"/>
    </location>
</feature>
<feature type="transmembrane region" description="Helical" evidence="1">
    <location>
        <begin position="318"/>
        <end position="339"/>
    </location>
</feature>
<gene>
    <name evidence="3" type="ORF">IRI77_34925</name>
</gene>
<dbReference type="Pfam" id="PF01757">
    <property type="entry name" value="Acyl_transf_3"/>
    <property type="match status" value="1"/>
</dbReference>
<dbReference type="KEGG" id="pfer:IRI77_34925"/>
<feature type="transmembrane region" description="Helical" evidence="1">
    <location>
        <begin position="273"/>
        <end position="298"/>
    </location>
</feature>
<evidence type="ECO:0000313" key="4">
    <source>
        <dbReference type="Proteomes" id="UP000593892"/>
    </source>
</evidence>
<keyword evidence="3" id="KW-0012">Acyltransferase</keyword>
<name>A0A7S7NQJ1_PALFE</name>
<evidence type="ECO:0000259" key="2">
    <source>
        <dbReference type="Pfam" id="PF01757"/>
    </source>
</evidence>
<keyword evidence="3" id="KW-0808">Transferase</keyword>
<dbReference type="GO" id="GO:0016747">
    <property type="term" value="F:acyltransferase activity, transferring groups other than amino-acyl groups"/>
    <property type="evidence" value="ECO:0007669"/>
    <property type="project" value="InterPro"/>
</dbReference>
<feature type="transmembrane region" description="Helical" evidence="1">
    <location>
        <begin position="51"/>
        <end position="76"/>
    </location>
</feature>
<feature type="transmembrane region" description="Helical" evidence="1">
    <location>
        <begin position="182"/>
        <end position="203"/>
    </location>
</feature>
<evidence type="ECO:0000313" key="3">
    <source>
        <dbReference type="EMBL" id="QOY87874.1"/>
    </source>
</evidence>
<keyword evidence="1" id="KW-0472">Membrane</keyword>
<protein>
    <submittedName>
        <fullName evidence="3">Acyltransferase family protein</fullName>
    </submittedName>
</protein>
<keyword evidence="1" id="KW-1133">Transmembrane helix</keyword>
<feature type="transmembrane region" description="Helical" evidence="1">
    <location>
        <begin position="345"/>
        <end position="364"/>
    </location>
</feature>
<reference evidence="3 4" key="1">
    <citation type="submission" date="2020-10" db="EMBL/GenBank/DDBJ databases">
        <title>Complete genome sequence of Paludibaculum fermentans P105T, a facultatively anaerobic acidobacterium capable of dissimilatory Fe(III) reduction.</title>
        <authorList>
            <person name="Dedysh S.N."/>
            <person name="Beletsky A.V."/>
            <person name="Kulichevskaya I.S."/>
            <person name="Mardanov A.V."/>
            <person name="Ravin N.V."/>
        </authorList>
    </citation>
    <scope>NUCLEOTIDE SEQUENCE [LARGE SCALE GENOMIC DNA]</scope>
    <source>
        <strain evidence="3 4">P105</strain>
    </source>
</reference>
<keyword evidence="4" id="KW-1185">Reference proteome</keyword>
<feature type="transmembrane region" description="Helical" evidence="1">
    <location>
        <begin position="12"/>
        <end position="31"/>
    </location>
</feature>
<feature type="transmembrane region" description="Helical" evidence="1">
    <location>
        <begin position="209"/>
        <end position="230"/>
    </location>
</feature>
<feature type="transmembrane region" description="Helical" evidence="1">
    <location>
        <begin position="96"/>
        <end position="118"/>
    </location>
</feature>
<dbReference type="PANTHER" id="PTHR36927">
    <property type="entry name" value="BLR4337 PROTEIN"/>
    <property type="match status" value="1"/>
</dbReference>
<dbReference type="AlphaFoldDB" id="A0A7S7NQJ1"/>
<dbReference type="InterPro" id="IPR050623">
    <property type="entry name" value="Glucan_succinyl_AcylTrfase"/>
</dbReference>
<feature type="transmembrane region" description="Helical" evidence="1">
    <location>
        <begin position="242"/>
        <end position="261"/>
    </location>
</feature>
<dbReference type="RefSeq" id="WP_194449541.1">
    <property type="nucleotide sequence ID" value="NZ_CP063849.1"/>
</dbReference>
<evidence type="ECO:0000256" key="1">
    <source>
        <dbReference type="SAM" id="Phobius"/>
    </source>
</evidence>
<keyword evidence="1" id="KW-0812">Transmembrane</keyword>
<dbReference type="PANTHER" id="PTHR36927:SF1">
    <property type="entry name" value="MDO-LIKE PROTEIN"/>
    <property type="match status" value="1"/>
</dbReference>
<dbReference type="InterPro" id="IPR002656">
    <property type="entry name" value="Acyl_transf_3_dom"/>
</dbReference>
<accession>A0A7S7NQJ1</accession>